<feature type="compositionally biased region" description="Acidic residues" evidence="4">
    <location>
        <begin position="813"/>
        <end position="830"/>
    </location>
</feature>
<dbReference type="PROSITE" id="PS51205">
    <property type="entry name" value="VPS9"/>
    <property type="match status" value="1"/>
</dbReference>
<feature type="compositionally biased region" description="Pro residues" evidence="4">
    <location>
        <begin position="336"/>
        <end position="345"/>
    </location>
</feature>
<dbReference type="OrthoDB" id="21085at2759"/>
<dbReference type="Proteomes" id="UP000789390">
    <property type="component" value="Unassembled WGS sequence"/>
</dbReference>
<dbReference type="EMBL" id="CAKKLH010000101">
    <property type="protein sequence ID" value="CAH0103018.1"/>
    <property type="molecule type" value="Genomic_DNA"/>
</dbReference>
<dbReference type="Pfam" id="PF00788">
    <property type="entry name" value="RA"/>
    <property type="match status" value="1"/>
</dbReference>
<feature type="compositionally biased region" description="Low complexity" evidence="4">
    <location>
        <begin position="849"/>
        <end position="864"/>
    </location>
</feature>
<keyword evidence="2" id="KW-0343">GTPase activation</keyword>
<feature type="region of interest" description="Disordered" evidence="4">
    <location>
        <begin position="813"/>
        <end position="935"/>
    </location>
</feature>
<feature type="compositionally biased region" description="Polar residues" evidence="4">
    <location>
        <begin position="912"/>
        <end position="921"/>
    </location>
</feature>
<evidence type="ECO:0000313" key="9">
    <source>
        <dbReference type="Proteomes" id="UP000789390"/>
    </source>
</evidence>
<feature type="compositionally biased region" description="Basic residues" evidence="4">
    <location>
        <begin position="412"/>
        <end position="424"/>
    </location>
</feature>
<comment type="similarity">
    <text evidence="1">Belongs to the RIN (Ras interaction/interference) family.</text>
</comment>
<feature type="domain" description="VPS9" evidence="7">
    <location>
        <begin position="1074"/>
        <end position="1215"/>
    </location>
</feature>
<evidence type="ECO:0000256" key="2">
    <source>
        <dbReference type="ARBA" id="ARBA00022468"/>
    </source>
</evidence>
<dbReference type="GO" id="GO:0007165">
    <property type="term" value="P:signal transduction"/>
    <property type="evidence" value="ECO:0007669"/>
    <property type="project" value="InterPro"/>
</dbReference>
<dbReference type="InterPro" id="IPR036860">
    <property type="entry name" value="SH2_dom_sf"/>
</dbReference>
<dbReference type="InterPro" id="IPR045046">
    <property type="entry name" value="Vps9-like"/>
</dbReference>
<dbReference type="SMART" id="SM00252">
    <property type="entry name" value="SH2"/>
    <property type="match status" value="1"/>
</dbReference>
<dbReference type="GO" id="GO:0016192">
    <property type="term" value="P:vesicle-mediated transport"/>
    <property type="evidence" value="ECO:0007669"/>
    <property type="project" value="InterPro"/>
</dbReference>
<protein>
    <recommendedName>
        <fullName evidence="10">Protein sprint</fullName>
    </recommendedName>
</protein>
<feature type="domain" description="Ras-associating" evidence="6">
    <location>
        <begin position="1248"/>
        <end position="1316"/>
    </location>
</feature>
<gene>
    <name evidence="8" type="ORF">DGAL_LOCUS5551</name>
</gene>
<dbReference type="GO" id="GO:0005085">
    <property type="term" value="F:guanyl-nucleotide exchange factor activity"/>
    <property type="evidence" value="ECO:0007669"/>
    <property type="project" value="InterPro"/>
</dbReference>
<dbReference type="Gene3D" id="3.30.505.10">
    <property type="entry name" value="SH2 domain"/>
    <property type="match status" value="1"/>
</dbReference>
<feature type="compositionally biased region" description="Low complexity" evidence="4">
    <location>
        <begin position="523"/>
        <end position="536"/>
    </location>
</feature>
<dbReference type="InterPro" id="IPR037191">
    <property type="entry name" value="VPS9_dom_sf"/>
</dbReference>
<evidence type="ECO:0000259" key="7">
    <source>
        <dbReference type="PROSITE" id="PS51205"/>
    </source>
</evidence>
<evidence type="ECO:0000259" key="6">
    <source>
        <dbReference type="PROSITE" id="PS50200"/>
    </source>
</evidence>
<organism evidence="8 9">
    <name type="scientific">Daphnia galeata</name>
    <dbReference type="NCBI Taxonomy" id="27404"/>
    <lineage>
        <taxon>Eukaryota</taxon>
        <taxon>Metazoa</taxon>
        <taxon>Ecdysozoa</taxon>
        <taxon>Arthropoda</taxon>
        <taxon>Crustacea</taxon>
        <taxon>Branchiopoda</taxon>
        <taxon>Diplostraca</taxon>
        <taxon>Cladocera</taxon>
        <taxon>Anomopoda</taxon>
        <taxon>Daphniidae</taxon>
        <taxon>Daphnia</taxon>
    </lineage>
</organism>
<dbReference type="GO" id="GO:0005096">
    <property type="term" value="F:GTPase activator activity"/>
    <property type="evidence" value="ECO:0007669"/>
    <property type="project" value="UniProtKB-KW"/>
</dbReference>
<proteinExistence type="inferred from homology"/>
<dbReference type="Gene3D" id="1.20.1050.80">
    <property type="entry name" value="VPS9 domain"/>
    <property type="match status" value="1"/>
</dbReference>
<dbReference type="PANTHER" id="PTHR23101:SF104">
    <property type="entry name" value="PROTEIN SPRINT"/>
    <property type="match status" value="1"/>
</dbReference>
<dbReference type="SUPFAM" id="SSF55550">
    <property type="entry name" value="SH2 domain"/>
    <property type="match status" value="1"/>
</dbReference>
<dbReference type="GO" id="GO:0005829">
    <property type="term" value="C:cytosol"/>
    <property type="evidence" value="ECO:0007669"/>
    <property type="project" value="TreeGrafter"/>
</dbReference>
<dbReference type="PRINTS" id="PR00401">
    <property type="entry name" value="SH2DOMAIN"/>
</dbReference>
<dbReference type="InterPro" id="IPR003123">
    <property type="entry name" value="VPS9"/>
</dbReference>
<feature type="compositionally biased region" description="Low complexity" evidence="4">
    <location>
        <begin position="357"/>
        <end position="376"/>
    </location>
</feature>
<evidence type="ECO:0000256" key="1">
    <source>
        <dbReference type="ARBA" id="ARBA00006919"/>
    </source>
</evidence>
<dbReference type="Pfam" id="PF00017">
    <property type="entry name" value="SH2"/>
    <property type="match status" value="1"/>
</dbReference>
<dbReference type="InterPro" id="IPR000159">
    <property type="entry name" value="RA_dom"/>
</dbReference>
<evidence type="ECO:0000256" key="4">
    <source>
        <dbReference type="SAM" id="MobiDB-lite"/>
    </source>
</evidence>
<comment type="caution">
    <text evidence="8">The sequence shown here is derived from an EMBL/GenBank/DDBJ whole genome shotgun (WGS) entry which is preliminary data.</text>
</comment>
<accession>A0A8J2RQ34</accession>
<dbReference type="SMART" id="SM00167">
    <property type="entry name" value="VPS9"/>
    <property type="match status" value="1"/>
</dbReference>
<feature type="region of interest" description="Disordered" evidence="4">
    <location>
        <begin position="616"/>
        <end position="674"/>
    </location>
</feature>
<evidence type="ECO:0000313" key="8">
    <source>
        <dbReference type="EMBL" id="CAH0103018.1"/>
    </source>
</evidence>
<sequence>MSCASSSPVGFVASHFAAVAQNSPSVVANPMKSGDGTLPSPAPRSSSSYMLMLNSFASDLDSILSDLSTSPTLRGSQELVGGGSPDRVEATTAELTEPLQVGSESHTTSCPDLPGFSQPCGEDVVDSSDIPLLERLIRSHPIWYLPNIQRVAAAQLLQNQEQGVFITRQSSQPGTLALSVKLTSTVLEPGSRLSIGAAVIGAGVQHYLIEAAESPQNGVRLESSDFVFDNLPALLAHYCQCCDELPVRLRLPAKIRSCPNRPSLTTLALLGQEFWNTGENILTISSKRAPPVPPLRLSTFEPFGSSSHLGPPLSTPTTPDDRKSHSPRLEARGSEPVPPPPPPRWCKPQLAIPSHNPQSSDQESSSLEPESPVSPLQAPPSCHLQKSECDPADEEKTLDLQPPTVRKEIRRPVQRRRKPRRRRSTAPLSPHCHHSSLADKASDYEDIWGNSPGASHDEDEDVEDPPKPVVLANEEDTALSDKPEDEDAEMVEIRDDNISSVSTSSNSTLEKMTSASSDRRLSISRSLSSSPEPESLVDVHVEPEEIKPPSPFQQKEEEEEPQRLSVTIIEIRNSPAIEIEEQQVVQENHKIQIVQENKENAMPELTEVALVRRRTSCSSTESREEINSRRTSPLYSEPADALPAQIAWKKSQQQGRPLPLPPPFPPSSNTSDFTTFTKDGYVRCTMPSLTQSQSNPRVNVLPPAGQRSTINNRIKQIAMPKPPIPPQTTKTSAIEQRKAFPSVIYLPSPGDDSITIQEVLTTLYPSAALSTPSRSPVPPPPSHPQLTRNVATSHLTKQRVSAYDNLLSGSAGDLEEADEEPDDGDNDSSDDGTVTEFSEPWDSARWDRLLSSPSSSIRGGSSTTGRRKRSLHLAQQHTLNTGSSNSSDGGIGTLSDFETLRPSSIDPLAPTKSPTNLSTRPPSVPPHAPLLRTRSFKDKMDPLLASPRLLALRSTCNSQAGRNLQVLILQLGKDCTTTFGRSLQNFLQCTREAKEQRAAAVLRNVRQFISGIKNFLVQHGEPVFDSALLDIRSKLKCNEFLNVDVVLELVLHQLVTLPLRSHLYRLLGQEALAAGSVQQLLAGIRVAREIHPSSLGLKEGQSPPSTEILERATASMDRLQRAASPLDKLEQLLDACTAIYNHAAETCGDSVAAEDFLPLLAWLLAHCGFSTAEMEADFMWALLQPSLLAGEGGYFLTALSSAAQLLKNLQSRPASPSDCGSWMGTLTSMPGGGDVSSCASTSSIHPQTPCVLRVLVADENQSSLLARTVPLRPSMTVRDVTKLLALKLRLSNPQDFTLVALVDGQEIQLPETENPQTWILGNAAATAVAAAAVNAAVNGGAMDRPCTTFAFRRQDAKIAWPRQING</sequence>
<feature type="region of interest" description="Disordered" evidence="4">
    <location>
        <begin position="293"/>
        <end position="564"/>
    </location>
</feature>
<dbReference type="Pfam" id="PF02204">
    <property type="entry name" value="VPS9"/>
    <property type="match status" value="1"/>
</dbReference>
<name>A0A8J2RQ34_9CRUS</name>
<feature type="compositionally biased region" description="Basic and acidic residues" evidence="4">
    <location>
        <begin position="385"/>
        <end position="398"/>
    </location>
</feature>
<dbReference type="GO" id="GO:0030139">
    <property type="term" value="C:endocytic vesicle"/>
    <property type="evidence" value="ECO:0007669"/>
    <property type="project" value="TreeGrafter"/>
</dbReference>
<dbReference type="GO" id="GO:0031267">
    <property type="term" value="F:small GTPase binding"/>
    <property type="evidence" value="ECO:0007669"/>
    <property type="project" value="TreeGrafter"/>
</dbReference>
<dbReference type="SUPFAM" id="SSF109993">
    <property type="entry name" value="VPS9 domain"/>
    <property type="match status" value="1"/>
</dbReference>
<dbReference type="Pfam" id="PF23268">
    <property type="entry name" value="RIN1"/>
    <property type="match status" value="1"/>
</dbReference>
<keyword evidence="9" id="KW-1185">Reference proteome</keyword>
<feature type="compositionally biased region" description="Polar residues" evidence="4">
    <location>
        <begin position="873"/>
        <end position="888"/>
    </location>
</feature>
<evidence type="ECO:0000259" key="5">
    <source>
        <dbReference type="PROSITE" id="PS50001"/>
    </source>
</evidence>
<feature type="domain" description="SH2" evidence="5">
    <location>
        <begin position="143"/>
        <end position="253"/>
    </location>
</feature>
<dbReference type="InterPro" id="IPR000980">
    <property type="entry name" value="SH2"/>
</dbReference>
<feature type="compositionally biased region" description="Low complexity" evidence="4">
    <location>
        <begin position="499"/>
        <end position="508"/>
    </location>
</feature>
<dbReference type="PROSITE" id="PS50001">
    <property type="entry name" value="SH2"/>
    <property type="match status" value="1"/>
</dbReference>
<dbReference type="PANTHER" id="PTHR23101">
    <property type="entry name" value="RAB GDP/GTP EXCHANGE FACTOR"/>
    <property type="match status" value="1"/>
</dbReference>
<dbReference type="CDD" id="cd00173">
    <property type="entry name" value="SH2"/>
    <property type="match status" value="1"/>
</dbReference>
<evidence type="ECO:0000256" key="3">
    <source>
        <dbReference type="PROSITE-ProRule" id="PRU00191"/>
    </source>
</evidence>
<feature type="compositionally biased region" description="Acidic residues" evidence="4">
    <location>
        <begin position="473"/>
        <end position="490"/>
    </location>
</feature>
<keyword evidence="3" id="KW-0727">SH2 domain</keyword>
<dbReference type="PROSITE" id="PS50200">
    <property type="entry name" value="RA"/>
    <property type="match status" value="1"/>
</dbReference>
<reference evidence="8" key="1">
    <citation type="submission" date="2021-11" db="EMBL/GenBank/DDBJ databases">
        <authorList>
            <person name="Schell T."/>
        </authorList>
    </citation>
    <scope>NUCLEOTIDE SEQUENCE</scope>
    <source>
        <strain evidence="8">M5</strain>
    </source>
</reference>
<feature type="compositionally biased region" description="Basic and acidic residues" evidence="4">
    <location>
        <begin position="319"/>
        <end position="333"/>
    </location>
</feature>
<evidence type="ECO:0008006" key="10">
    <source>
        <dbReference type="Google" id="ProtNLM"/>
    </source>
</evidence>
<feature type="compositionally biased region" description="Basic and acidic residues" evidence="4">
    <location>
        <begin position="537"/>
        <end position="547"/>
    </location>
</feature>
<dbReference type="CDD" id="cd01776">
    <property type="entry name" value="RA_Rin"/>
    <property type="match status" value="1"/>
</dbReference>